<gene>
    <name evidence="2" type="ORF">GH714_034347</name>
</gene>
<evidence type="ECO:0000256" key="1">
    <source>
        <dbReference type="SAM" id="MobiDB-lite"/>
    </source>
</evidence>
<evidence type="ECO:0000313" key="3">
    <source>
        <dbReference type="Proteomes" id="UP000467840"/>
    </source>
</evidence>
<keyword evidence="3" id="KW-1185">Reference proteome</keyword>
<feature type="region of interest" description="Disordered" evidence="1">
    <location>
        <begin position="59"/>
        <end position="85"/>
    </location>
</feature>
<dbReference type="Proteomes" id="UP000467840">
    <property type="component" value="Chromosome 11"/>
</dbReference>
<accession>A0A6A6NE30</accession>
<dbReference type="AlphaFoldDB" id="A0A6A6NE30"/>
<reference evidence="2 3" key="1">
    <citation type="journal article" date="2020" name="Mol. Plant">
        <title>The Chromosome-Based Rubber Tree Genome Provides New Insights into Spurge Genome Evolution and Rubber Biosynthesis.</title>
        <authorList>
            <person name="Liu J."/>
            <person name="Shi C."/>
            <person name="Shi C.C."/>
            <person name="Li W."/>
            <person name="Zhang Q.J."/>
            <person name="Zhang Y."/>
            <person name="Li K."/>
            <person name="Lu H.F."/>
            <person name="Shi C."/>
            <person name="Zhu S.T."/>
            <person name="Xiao Z.Y."/>
            <person name="Nan H."/>
            <person name="Yue Y."/>
            <person name="Zhu X.G."/>
            <person name="Wu Y."/>
            <person name="Hong X.N."/>
            <person name="Fan G.Y."/>
            <person name="Tong Y."/>
            <person name="Zhang D."/>
            <person name="Mao C.L."/>
            <person name="Liu Y.L."/>
            <person name="Hao S.J."/>
            <person name="Liu W.Q."/>
            <person name="Lv M.Q."/>
            <person name="Zhang H.B."/>
            <person name="Liu Y."/>
            <person name="Hu-Tang G.R."/>
            <person name="Wang J.P."/>
            <person name="Wang J.H."/>
            <person name="Sun Y.H."/>
            <person name="Ni S.B."/>
            <person name="Chen W.B."/>
            <person name="Zhang X.C."/>
            <person name="Jiao Y.N."/>
            <person name="Eichler E.E."/>
            <person name="Li G.H."/>
            <person name="Liu X."/>
            <person name="Gao L.Z."/>
        </authorList>
    </citation>
    <scope>NUCLEOTIDE SEQUENCE [LARGE SCALE GENOMIC DNA]</scope>
    <source>
        <strain evidence="3">cv. GT1</strain>
        <tissue evidence="2">Leaf</tissue>
    </source>
</reference>
<comment type="caution">
    <text evidence="2">The sequence shown here is derived from an EMBL/GenBank/DDBJ whole genome shotgun (WGS) entry which is preliminary data.</text>
</comment>
<name>A0A6A6NE30_HEVBR</name>
<organism evidence="2 3">
    <name type="scientific">Hevea brasiliensis</name>
    <name type="common">Para rubber tree</name>
    <name type="synonym">Siphonia brasiliensis</name>
    <dbReference type="NCBI Taxonomy" id="3981"/>
    <lineage>
        <taxon>Eukaryota</taxon>
        <taxon>Viridiplantae</taxon>
        <taxon>Streptophyta</taxon>
        <taxon>Embryophyta</taxon>
        <taxon>Tracheophyta</taxon>
        <taxon>Spermatophyta</taxon>
        <taxon>Magnoliopsida</taxon>
        <taxon>eudicotyledons</taxon>
        <taxon>Gunneridae</taxon>
        <taxon>Pentapetalae</taxon>
        <taxon>rosids</taxon>
        <taxon>fabids</taxon>
        <taxon>Malpighiales</taxon>
        <taxon>Euphorbiaceae</taxon>
        <taxon>Crotonoideae</taxon>
        <taxon>Micrandreae</taxon>
        <taxon>Hevea</taxon>
    </lineage>
</organism>
<sequence length="85" mass="9451">MEDMQENYEAKLMVMQKRYESKLDVVNAELVQVKSALQELRETSKDLVAMMRNNSIFRGASDQGTDVASSQVPADSSCGSTDDDN</sequence>
<proteinExistence type="predicted"/>
<evidence type="ECO:0000313" key="2">
    <source>
        <dbReference type="EMBL" id="KAF2323253.1"/>
    </source>
</evidence>
<dbReference type="EMBL" id="JAAGAX010000002">
    <property type="protein sequence ID" value="KAF2323253.1"/>
    <property type="molecule type" value="Genomic_DNA"/>
</dbReference>
<protein>
    <submittedName>
        <fullName evidence="2">Uncharacterized protein</fullName>
    </submittedName>
</protein>